<dbReference type="EMBL" id="CAEZXS010000019">
    <property type="protein sequence ID" value="CAB4688874.1"/>
    <property type="molecule type" value="Genomic_DNA"/>
</dbReference>
<dbReference type="AlphaFoldDB" id="A0A6J7U1L0"/>
<evidence type="ECO:0000313" key="1">
    <source>
        <dbReference type="EMBL" id="CAB4688874.1"/>
    </source>
</evidence>
<protein>
    <submittedName>
        <fullName evidence="2">Unannotated protein</fullName>
    </submittedName>
</protein>
<dbReference type="EMBL" id="CAFBQW010000006">
    <property type="protein sequence ID" value="CAB5060159.1"/>
    <property type="molecule type" value="Genomic_DNA"/>
</dbReference>
<sequence>MEITPEYSSQSVRQFFDLSGPHAEIMKAANLPPSMVIIQRINLGLFALFGDLQARGNWRQIAEELWPFVAGPPSTPMGEKIAEWQNAAATQQA</sequence>
<organism evidence="2">
    <name type="scientific">freshwater metagenome</name>
    <dbReference type="NCBI Taxonomy" id="449393"/>
    <lineage>
        <taxon>unclassified sequences</taxon>
        <taxon>metagenomes</taxon>
        <taxon>ecological metagenomes</taxon>
    </lineage>
</organism>
<accession>A0A6J7U1L0</accession>
<evidence type="ECO:0000313" key="2">
    <source>
        <dbReference type="EMBL" id="CAB5060159.1"/>
    </source>
</evidence>
<name>A0A6J7U1L0_9ZZZZ</name>
<reference evidence="2" key="1">
    <citation type="submission" date="2020-05" db="EMBL/GenBank/DDBJ databases">
        <authorList>
            <person name="Chiriac C."/>
            <person name="Salcher M."/>
            <person name="Ghai R."/>
            <person name="Kavagutti S V."/>
        </authorList>
    </citation>
    <scope>NUCLEOTIDE SEQUENCE</scope>
</reference>
<gene>
    <name evidence="1" type="ORF">UFOPK2582_00279</name>
    <name evidence="2" type="ORF">UFOPK4354_00116</name>
</gene>
<proteinExistence type="predicted"/>